<sequence>MTTLLLIDDHPLVQVALEAALVHAPFPLKLLAADNQREALALLGDRAIGLVILDIGLPDSDGLQLLKLIKRHYPPLPVVIYSAQEEQVYPRLAEAAGASGYVAKRQPLSQLLSAILAVLGGQRVFPAQHGDTLNAVLTAKEQQILALLARGLSNLQIAGQLHISNKTVSTHKKNIMEKTGAGSVVELAQLWQSQQ</sequence>
<evidence type="ECO:0000313" key="8">
    <source>
        <dbReference type="Proteomes" id="UP001306592"/>
    </source>
</evidence>
<evidence type="ECO:0000256" key="2">
    <source>
        <dbReference type="ARBA" id="ARBA00023012"/>
    </source>
</evidence>
<dbReference type="Pfam" id="PF00196">
    <property type="entry name" value="GerE"/>
    <property type="match status" value="1"/>
</dbReference>
<dbReference type="PROSITE" id="PS50043">
    <property type="entry name" value="HTH_LUXR_2"/>
    <property type="match status" value="1"/>
</dbReference>
<dbReference type="PANTHER" id="PTHR45566">
    <property type="entry name" value="HTH-TYPE TRANSCRIPTIONAL REGULATOR YHJB-RELATED"/>
    <property type="match status" value="1"/>
</dbReference>
<keyword evidence="1 4" id="KW-0597">Phosphoprotein</keyword>
<dbReference type="EMBL" id="JBANEI010000001">
    <property type="protein sequence ID" value="MEI2680458.1"/>
    <property type="molecule type" value="Genomic_DNA"/>
</dbReference>
<comment type="caution">
    <text evidence="7">The sequence shown here is derived from an EMBL/GenBank/DDBJ whole genome shotgun (WGS) entry which is preliminary data.</text>
</comment>
<dbReference type="InterPro" id="IPR036388">
    <property type="entry name" value="WH-like_DNA-bd_sf"/>
</dbReference>
<protein>
    <submittedName>
        <fullName evidence="7">Response regulator transcription factor</fullName>
    </submittedName>
</protein>
<dbReference type="Proteomes" id="UP001306592">
    <property type="component" value="Unassembled WGS sequence"/>
</dbReference>
<dbReference type="InterPro" id="IPR016032">
    <property type="entry name" value="Sig_transdc_resp-reg_C-effctor"/>
</dbReference>
<dbReference type="RefSeq" id="WP_336202265.1">
    <property type="nucleotide sequence ID" value="NZ_JBANEI010000001.1"/>
</dbReference>
<keyword evidence="3" id="KW-0238">DNA-binding</keyword>
<dbReference type="CDD" id="cd17535">
    <property type="entry name" value="REC_NarL-like"/>
    <property type="match status" value="1"/>
</dbReference>
<dbReference type="Gene3D" id="3.40.50.2300">
    <property type="match status" value="1"/>
</dbReference>
<dbReference type="InterPro" id="IPR058245">
    <property type="entry name" value="NreC/VraR/RcsB-like_REC"/>
</dbReference>
<evidence type="ECO:0000259" key="6">
    <source>
        <dbReference type="PROSITE" id="PS50110"/>
    </source>
</evidence>
<evidence type="ECO:0000313" key="7">
    <source>
        <dbReference type="EMBL" id="MEI2680458.1"/>
    </source>
</evidence>
<name>A0ABU8DAA4_ERWAP</name>
<gene>
    <name evidence="7" type="ORF">V8N49_02110</name>
</gene>
<dbReference type="InterPro" id="IPR011006">
    <property type="entry name" value="CheY-like_superfamily"/>
</dbReference>
<evidence type="ECO:0000256" key="4">
    <source>
        <dbReference type="PROSITE-ProRule" id="PRU00169"/>
    </source>
</evidence>
<feature type="modified residue" description="4-aspartylphosphate" evidence="4">
    <location>
        <position position="54"/>
    </location>
</feature>
<dbReference type="SMART" id="SM00448">
    <property type="entry name" value="REC"/>
    <property type="match status" value="1"/>
</dbReference>
<dbReference type="InterPro" id="IPR051015">
    <property type="entry name" value="EvgA-like"/>
</dbReference>
<dbReference type="Gene3D" id="1.10.10.10">
    <property type="entry name" value="Winged helix-like DNA-binding domain superfamily/Winged helix DNA-binding domain"/>
    <property type="match status" value="1"/>
</dbReference>
<organism evidence="7 8">
    <name type="scientific">Erwinia aphidicola</name>
    <dbReference type="NCBI Taxonomy" id="68334"/>
    <lineage>
        <taxon>Bacteria</taxon>
        <taxon>Pseudomonadati</taxon>
        <taxon>Pseudomonadota</taxon>
        <taxon>Gammaproteobacteria</taxon>
        <taxon>Enterobacterales</taxon>
        <taxon>Erwiniaceae</taxon>
        <taxon>Erwinia</taxon>
    </lineage>
</organism>
<reference evidence="7 8" key="1">
    <citation type="submission" date="2024-02" db="EMBL/GenBank/DDBJ databases">
        <title>First report Erwinia aphidicola in onion in Chile.</title>
        <authorList>
            <person name="Valenzuela M."/>
            <person name="Pena M."/>
            <person name="Dutta B."/>
        </authorList>
    </citation>
    <scope>NUCLEOTIDE SEQUENCE [LARGE SCALE GENOMIC DNA]</scope>
    <source>
        <strain evidence="7 8">QCJ3A</strain>
    </source>
</reference>
<accession>A0ABU8DAA4</accession>
<evidence type="ECO:0000259" key="5">
    <source>
        <dbReference type="PROSITE" id="PS50043"/>
    </source>
</evidence>
<keyword evidence="2" id="KW-0902">Two-component regulatory system</keyword>
<dbReference type="SUPFAM" id="SSF52172">
    <property type="entry name" value="CheY-like"/>
    <property type="match status" value="1"/>
</dbReference>
<feature type="domain" description="Response regulatory" evidence="6">
    <location>
        <begin position="3"/>
        <end position="119"/>
    </location>
</feature>
<dbReference type="Pfam" id="PF00072">
    <property type="entry name" value="Response_reg"/>
    <property type="match status" value="1"/>
</dbReference>
<dbReference type="SMART" id="SM00421">
    <property type="entry name" value="HTH_LUXR"/>
    <property type="match status" value="1"/>
</dbReference>
<dbReference type="PROSITE" id="PS00622">
    <property type="entry name" value="HTH_LUXR_1"/>
    <property type="match status" value="1"/>
</dbReference>
<dbReference type="PROSITE" id="PS50110">
    <property type="entry name" value="RESPONSE_REGULATORY"/>
    <property type="match status" value="1"/>
</dbReference>
<dbReference type="SUPFAM" id="SSF46894">
    <property type="entry name" value="C-terminal effector domain of the bipartite response regulators"/>
    <property type="match status" value="1"/>
</dbReference>
<dbReference type="InterPro" id="IPR000792">
    <property type="entry name" value="Tscrpt_reg_LuxR_C"/>
</dbReference>
<feature type="domain" description="HTH luxR-type" evidence="5">
    <location>
        <begin position="130"/>
        <end position="195"/>
    </location>
</feature>
<dbReference type="CDD" id="cd06170">
    <property type="entry name" value="LuxR_C_like"/>
    <property type="match status" value="1"/>
</dbReference>
<evidence type="ECO:0000256" key="3">
    <source>
        <dbReference type="ARBA" id="ARBA00023125"/>
    </source>
</evidence>
<dbReference type="PRINTS" id="PR00038">
    <property type="entry name" value="HTHLUXR"/>
</dbReference>
<dbReference type="InterPro" id="IPR001789">
    <property type="entry name" value="Sig_transdc_resp-reg_receiver"/>
</dbReference>
<dbReference type="PANTHER" id="PTHR45566:SF1">
    <property type="entry name" value="HTH-TYPE TRANSCRIPTIONAL REGULATOR YHJB-RELATED"/>
    <property type="match status" value="1"/>
</dbReference>
<evidence type="ECO:0000256" key="1">
    <source>
        <dbReference type="ARBA" id="ARBA00022553"/>
    </source>
</evidence>
<keyword evidence="8" id="KW-1185">Reference proteome</keyword>
<proteinExistence type="predicted"/>